<evidence type="ECO:0000259" key="9">
    <source>
        <dbReference type="Pfam" id="PF12019"/>
    </source>
</evidence>
<evidence type="ECO:0000313" key="11">
    <source>
        <dbReference type="Proteomes" id="UP000516957"/>
    </source>
</evidence>
<evidence type="ECO:0000256" key="7">
    <source>
        <dbReference type="ARBA" id="ARBA00023136"/>
    </source>
</evidence>
<protein>
    <submittedName>
        <fullName evidence="10">Prepilin-type N-terminal cleavage/methylation domain-containing protein</fullName>
    </submittedName>
</protein>
<name>A0A7Y9JSF4_9ACTN</name>
<accession>A0A7Y9JSF4</accession>
<evidence type="ECO:0000256" key="4">
    <source>
        <dbReference type="ARBA" id="ARBA00022519"/>
    </source>
</evidence>
<dbReference type="AlphaFoldDB" id="A0A7Y9JSF4"/>
<reference evidence="10 11" key="1">
    <citation type="submission" date="2020-07" db="EMBL/GenBank/DDBJ databases">
        <title>Sequencing the genomes of 1000 actinobacteria strains.</title>
        <authorList>
            <person name="Klenk H.-P."/>
        </authorList>
    </citation>
    <scope>NUCLEOTIDE SEQUENCE [LARGE SCALE GENOMIC DNA]</scope>
    <source>
        <strain evidence="10 11">DSM 18965</strain>
    </source>
</reference>
<sequence length="166" mass="17422">MPPSPLSAERRRGDAGYTMIELIVVIAIAGTLMAAAVSGWRAWSMAAAHDGAATELQGVLRQAQQRAVTEGSSTCVLFSTDADTWSVYRGTCTSETKSLLEGPDELGERLSFAAPVFAAGATETSPGVTFTPRGTATPGSVQVRRDGSTTVRTIRVERLTGRVSTS</sequence>
<feature type="domain" description="General secretion pathway GspH" evidence="9">
    <location>
        <begin position="52"/>
        <end position="158"/>
    </location>
</feature>
<organism evidence="10 11">
    <name type="scientific">Nocardioides marinisabuli</name>
    <dbReference type="NCBI Taxonomy" id="419476"/>
    <lineage>
        <taxon>Bacteria</taxon>
        <taxon>Bacillati</taxon>
        <taxon>Actinomycetota</taxon>
        <taxon>Actinomycetes</taxon>
        <taxon>Propionibacteriales</taxon>
        <taxon>Nocardioidaceae</taxon>
        <taxon>Nocardioides</taxon>
    </lineage>
</organism>
<evidence type="ECO:0000256" key="1">
    <source>
        <dbReference type="ARBA" id="ARBA00004377"/>
    </source>
</evidence>
<dbReference type="Proteomes" id="UP000516957">
    <property type="component" value="Unassembled WGS sequence"/>
</dbReference>
<keyword evidence="11" id="KW-1185">Reference proteome</keyword>
<keyword evidence="5 8" id="KW-0812">Transmembrane</keyword>
<evidence type="ECO:0000256" key="2">
    <source>
        <dbReference type="ARBA" id="ARBA00022475"/>
    </source>
</evidence>
<keyword evidence="2" id="KW-1003">Cell membrane</keyword>
<dbReference type="InterPro" id="IPR022346">
    <property type="entry name" value="T2SS_GspH"/>
</dbReference>
<evidence type="ECO:0000313" key="10">
    <source>
        <dbReference type="EMBL" id="NYD57669.1"/>
    </source>
</evidence>
<comment type="caution">
    <text evidence="10">The sequence shown here is derived from an EMBL/GenBank/DDBJ whole genome shotgun (WGS) entry which is preliminary data.</text>
</comment>
<dbReference type="Pfam" id="PF12019">
    <property type="entry name" value="GspH"/>
    <property type="match status" value="1"/>
</dbReference>
<dbReference type="SUPFAM" id="SSF54523">
    <property type="entry name" value="Pili subunits"/>
    <property type="match status" value="1"/>
</dbReference>
<keyword evidence="7 8" id="KW-0472">Membrane</keyword>
<dbReference type="InterPro" id="IPR045584">
    <property type="entry name" value="Pilin-like"/>
</dbReference>
<evidence type="ECO:0000256" key="3">
    <source>
        <dbReference type="ARBA" id="ARBA00022481"/>
    </source>
</evidence>
<keyword evidence="3" id="KW-0488">Methylation</keyword>
<dbReference type="RefSeq" id="WP_179617324.1">
    <property type="nucleotide sequence ID" value="NZ_CP059163.1"/>
</dbReference>
<evidence type="ECO:0000256" key="8">
    <source>
        <dbReference type="SAM" id="Phobius"/>
    </source>
</evidence>
<keyword evidence="4" id="KW-0997">Cell inner membrane</keyword>
<dbReference type="EMBL" id="JACCBE010000001">
    <property type="protein sequence ID" value="NYD57669.1"/>
    <property type="molecule type" value="Genomic_DNA"/>
</dbReference>
<dbReference type="GO" id="GO:0015628">
    <property type="term" value="P:protein secretion by the type II secretion system"/>
    <property type="evidence" value="ECO:0007669"/>
    <property type="project" value="InterPro"/>
</dbReference>
<comment type="subcellular location">
    <subcellularLocation>
        <location evidence="1">Cell inner membrane</location>
        <topology evidence="1">Single-pass membrane protein</topology>
    </subcellularLocation>
</comment>
<dbReference type="Pfam" id="PF07963">
    <property type="entry name" value="N_methyl"/>
    <property type="match status" value="1"/>
</dbReference>
<evidence type="ECO:0000256" key="6">
    <source>
        <dbReference type="ARBA" id="ARBA00022989"/>
    </source>
</evidence>
<feature type="transmembrane region" description="Helical" evidence="8">
    <location>
        <begin position="15"/>
        <end position="37"/>
    </location>
</feature>
<proteinExistence type="predicted"/>
<dbReference type="NCBIfam" id="TIGR02532">
    <property type="entry name" value="IV_pilin_GFxxxE"/>
    <property type="match status" value="1"/>
</dbReference>
<gene>
    <name evidence="10" type="ORF">BKA08_001907</name>
</gene>
<dbReference type="GO" id="GO:0005886">
    <property type="term" value="C:plasma membrane"/>
    <property type="evidence" value="ECO:0007669"/>
    <property type="project" value="UniProtKB-SubCell"/>
</dbReference>
<dbReference type="GO" id="GO:0015627">
    <property type="term" value="C:type II protein secretion system complex"/>
    <property type="evidence" value="ECO:0007669"/>
    <property type="project" value="InterPro"/>
</dbReference>
<dbReference type="Gene3D" id="3.30.700.10">
    <property type="entry name" value="Glycoprotein, Type 4 Pilin"/>
    <property type="match status" value="1"/>
</dbReference>
<keyword evidence="6 8" id="KW-1133">Transmembrane helix</keyword>
<dbReference type="InterPro" id="IPR012902">
    <property type="entry name" value="N_methyl_site"/>
</dbReference>
<evidence type="ECO:0000256" key="5">
    <source>
        <dbReference type="ARBA" id="ARBA00022692"/>
    </source>
</evidence>